<feature type="region of interest" description="Disordered" evidence="1">
    <location>
        <begin position="126"/>
        <end position="151"/>
    </location>
</feature>
<dbReference type="OMA" id="DSSTHHQ"/>
<protein>
    <submittedName>
        <fullName evidence="2">Uncharacterized protein</fullName>
    </submittedName>
</protein>
<feature type="compositionally biased region" description="Polar residues" evidence="1">
    <location>
        <begin position="22"/>
        <end position="36"/>
    </location>
</feature>
<feature type="compositionally biased region" description="Basic and acidic residues" evidence="1">
    <location>
        <begin position="168"/>
        <end position="178"/>
    </location>
</feature>
<dbReference type="AlphaFoldDB" id="W3X6Z5"/>
<dbReference type="HOGENOM" id="CLU_078262_0_0_1"/>
<dbReference type="KEGG" id="pfy:PFICI_06822"/>
<feature type="region of interest" description="Disordered" evidence="1">
    <location>
        <begin position="163"/>
        <end position="195"/>
    </location>
</feature>
<accession>W3X6Z5</accession>
<sequence length="259" mass="27506">MADPQQVEQPIGADEVEATAAIDNSGTQQTASTPFQPIYTLVNNTSTRTTHHPRVKYIFSDDDPDELMQALAQQDHANLGESASGPAPDHRAILLDLTSASDGTLNVSWASSLSPSWAVLDAQVTKISPPSSDGGGNSDPTASPTQKKPDRLMLRIEGIDGGSLASDSELRLSDEKSRLGSSGSASGSGQRVTETEDYNALVDEFDKRMSLLRKVVDAGEERRRKVAEGTGLGPNVQHDIPPEAVPTSTENLRKSVDSG</sequence>
<dbReference type="STRING" id="1229662.W3X6Z5"/>
<evidence type="ECO:0000313" key="3">
    <source>
        <dbReference type="Proteomes" id="UP000030651"/>
    </source>
</evidence>
<evidence type="ECO:0000256" key="1">
    <source>
        <dbReference type="SAM" id="MobiDB-lite"/>
    </source>
</evidence>
<reference evidence="3" key="1">
    <citation type="journal article" date="2015" name="BMC Genomics">
        <title>Genomic and transcriptomic analysis of the endophytic fungus Pestalotiopsis fici reveals its lifestyle and high potential for synthesis of natural products.</title>
        <authorList>
            <person name="Wang X."/>
            <person name="Zhang X."/>
            <person name="Liu L."/>
            <person name="Xiang M."/>
            <person name="Wang W."/>
            <person name="Sun X."/>
            <person name="Che Y."/>
            <person name="Guo L."/>
            <person name="Liu G."/>
            <person name="Guo L."/>
            <person name="Wang C."/>
            <person name="Yin W.B."/>
            <person name="Stadler M."/>
            <person name="Zhang X."/>
            <person name="Liu X."/>
        </authorList>
    </citation>
    <scope>NUCLEOTIDE SEQUENCE [LARGE SCALE GENOMIC DNA]</scope>
    <source>
        <strain evidence="3">W106-1 / CGMCC3.15140</strain>
    </source>
</reference>
<dbReference type="Proteomes" id="UP000030651">
    <property type="component" value="Unassembled WGS sequence"/>
</dbReference>
<dbReference type="OrthoDB" id="1681166at2759"/>
<feature type="compositionally biased region" description="Low complexity" evidence="1">
    <location>
        <begin position="180"/>
        <end position="189"/>
    </location>
</feature>
<dbReference type="eggNOG" id="ENOG502SFYT">
    <property type="taxonomic scope" value="Eukaryota"/>
</dbReference>
<keyword evidence="3" id="KW-1185">Reference proteome</keyword>
<dbReference type="InParanoid" id="W3X6Z5"/>
<gene>
    <name evidence="2" type="ORF">PFICI_06822</name>
</gene>
<feature type="region of interest" description="Disordered" evidence="1">
    <location>
        <begin position="1"/>
        <end position="36"/>
    </location>
</feature>
<proteinExistence type="predicted"/>
<name>W3X6Z5_PESFW</name>
<dbReference type="GeneID" id="19271835"/>
<organism evidence="2 3">
    <name type="scientific">Pestalotiopsis fici (strain W106-1 / CGMCC3.15140)</name>
    <dbReference type="NCBI Taxonomy" id="1229662"/>
    <lineage>
        <taxon>Eukaryota</taxon>
        <taxon>Fungi</taxon>
        <taxon>Dikarya</taxon>
        <taxon>Ascomycota</taxon>
        <taxon>Pezizomycotina</taxon>
        <taxon>Sordariomycetes</taxon>
        <taxon>Xylariomycetidae</taxon>
        <taxon>Amphisphaeriales</taxon>
        <taxon>Sporocadaceae</taxon>
        <taxon>Pestalotiopsis</taxon>
    </lineage>
</organism>
<dbReference type="RefSeq" id="XP_007833594.1">
    <property type="nucleotide sequence ID" value="XM_007835403.1"/>
</dbReference>
<dbReference type="EMBL" id="KI912112">
    <property type="protein sequence ID" value="ETS81820.1"/>
    <property type="molecule type" value="Genomic_DNA"/>
</dbReference>
<feature type="region of interest" description="Disordered" evidence="1">
    <location>
        <begin position="220"/>
        <end position="259"/>
    </location>
</feature>
<evidence type="ECO:0000313" key="2">
    <source>
        <dbReference type="EMBL" id="ETS81820.1"/>
    </source>
</evidence>